<dbReference type="GO" id="GO:0005886">
    <property type="term" value="C:plasma membrane"/>
    <property type="evidence" value="ECO:0007669"/>
    <property type="project" value="UniProtKB-SubCell"/>
</dbReference>
<evidence type="ECO:0000256" key="2">
    <source>
        <dbReference type="ARBA" id="ARBA00022475"/>
    </source>
</evidence>
<evidence type="ECO:0000313" key="9">
    <source>
        <dbReference type="EMBL" id="QQK78855.1"/>
    </source>
</evidence>
<feature type="domain" description="TRAP C4-dicarboxylate transport system permease DctM subunit" evidence="8">
    <location>
        <begin position="8"/>
        <end position="416"/>
    </location>
</feature>
<keyword evidence="3" id="KW-0997">Cell inner membrane</keyword>
<dbReference type="InterPro" id="IPR010656">
    <property type="entry name" value="DctM"/>
</dbReference>
<keyword evidence="6 7" id="KW-0472">Membrane</keyword>
<dbReference type="PANTHER" id="PTHR33362:SF4">
    <property type="entry name" value="2,3-DIKETO-L-GULONATE TRAP TRANSPORTER LARGE PERMEASE PROTEIN YIAN"/>
    <property type="match status" value="1"/>
</dbReference>
<comment type="subcellular location">
    <subcellularLocation>
        <location evidence="1">Cell inner membrane</location>
        <topology evidence="1">Multi-pass membrane protein</topology>
    </subcellularLocation>
</comment>
<evidence type="ECO:0000256" key="7">
    <source>
        <dbReference type="SAM" id="Phobius"/>
    </source>
</evidence>
<feature type="transmembrane region" description="Helical" evidence="7">
    <location>
        <begin position="138"/>
        <end position="159"/>
    </location>
</feature>
<evidence type="ECO:0000256" key="1">
    <source>
        <dbReference type="ARBA" id="ARBA00004429"/>
    </source>
</evidence>
<dbReference type="Pfam" id="PF06808">
    <property type="entry name" value="DctM"/>
    <property type="match status" value="1"/>
</dbReference>
<feature type="transmembrane region" description="Helical" evidence="7">
    <location>
        <begin position="359"/>
        <end position="385"/>
    </location>
</feature>
<evidence type="ECO:0000313" key="10">
    <source>
        <dbReference type="Proteomes" id="UP000595349"/>
    </source>
</evidence>
<sequence length="426" mass="46094">MTLAVALLIILLLIALNVPVAFSMIAGTAYFFIFTDSVTNDIVVQQMVSGVLSFPLLSIVFFVTAGILMNYTGITERLLHFARVLTGYMVGGLAKVNVLLSLLMSGLSGSNIADAAMQSKIIVPEMTKKRYPIGFSSALTASSALIAPIIPPGIGLIIYGYVSGTSIGDMFVAGILPGVLLAIMMLIVVHIISKKRHFEAEEQPSPSFKEVLSSSKYALLALLLPIIIVGGIRIGVFSPTEAGAIAILYAIILGVVYRELSFANLLLAMKESVQILATIMIIIAAGTAFGWMLTLEQIPQTLMNMMTSVIESPYLFLFLVMIFLIVIGMFLEGNVLLIILTPIFMPMLDVYGIDPVHFGIFFILCLAIGTITPPIGTVMFAVISITKAKINQFIKEVLPFWGVLITVILLIAYIPAFSLWLPELFS</sequence>
<dbReference type="Proteomes" id="UP000595349">
    <property type="component" value="Chromosome"/>
</dbReference>
<accession>A0A7T6Z8E9</accession>
<evidence type="ECO:0000256" key="5">
    <source>
        <dbReference type="ARBA" id="ARBA00022989"/>
    </source>
</evidence>
<dbReference type="AlphaFoldDB" id="A0A7T6Z8E9"/>
<evidence type="ECO:0000256" key="3">
    <source>
        <dbReference type="ARBA" id="ARBA00022519"/>
    </source>
</evidence>
<evidence type="ECO:0000256" key="4">
    <source>
        <dbReference type="ARBA" id="ARBA00022692"/>
    </source>
</evidence>
<dbReference type="GO" id="GO:0022857">
    <property type="term" value="F:transmembrane transporter activity"/>
    <property type="evidence" value="ECO:0007669"/>
    <property type="project" value="TreeGrafter"/>
</dbReference>
<feature type="transmembrane region" description="Helical" evidence="7">
    <location>
        <begin position="397"/>
        <end position="421"/>
    </location>
</feature>
<feature type="transmembrane region" description="Helical" evidence="7">
    <location>
        <begin position="171"/>
        <end position="192"/>
    </location>
</feature>
<dbReference type="InterPro" id="IPR004681">
    <property type="entry name" value="TRAP_DctM"/>
</dbReference>
<dbReference type="NCBIfam" id="TIGR00786">
    <property type="entry name" value="dctM"/>
    <property type="match status" value="1"/>
</dbReference>
<dbReference type="PANTHER" id="PTHR33362">
    <property type="entry name" value="SIALIC ACID TRAP TRANSPORTER PERMEASE PROTEIN SIAT-RELATED"/>
    <property type="match status" value="1"/>
</dbReference>
<protein>
    <submittedName>
        <fullName evidence="9">TRAP transporter large permease</fullName>
    </submittedName>
</protein>
<evidence type="ECO:0000259" key="8">
    <source>
        <dbReference type="Pfam" id="PF06808"/>
    </source>
</evidence>
<reference evidence="9 10" key="1">
    <citation type="submission" date="2020-06" db="EMBL/GenBank/DDBJ databases">
        <title>Genomic analysis of Salicibibacter sp. NKC21-4.</title>
        <authorList>
            <person name="Oh Y.J."/>
        </authorList>
    </citation>
    <scope>NUCLEOTIDE SEQUENCE [LARGE SCALE GENOMIC DNA]</scope>
    <source>
        <strain evidence="9 10">NKC21-4</strain>
    </source>
</reference>
<gene>
    <name evidence="9" type="ORF">HUG20_02355</name>
</gene>
<name>A0A7T6Z8E9_9BACI</name>
<feature type="transmembrane region" description="Helical" evidence="7">
    <location>
        <begin position="242"/>
        <end position="260"/>
    </location>
</feature>
<keyword evidence="10" id="KW-1185">Reference proteome</keyword>
<evidence type="ECO:0000256" key="6">
    <source>
        <dbReference type="ARBA" id="ARBA00023136"/>
    </source>
</evidence>
<keyword evidence="4 7" id="KW-0812">Transmembrane</keyword>
<dbReference type="PIRSF" id="PIRSF006066">
    <property type="entry name" value="HI0050"/>
    <property type="match status" value="1"/>
</dbReference>
<feature type="transmembrane region" description="Helical" evidence="7">
    <location>
        <begin position="313"/>
        <end position="331"/>
    </location>
</feature>
<dbReference type="RefSeq" id="WP_200087623.1">
    <property type="nucleotide sequence ID" value="NZ_CP054706.1"/>
</dbReference>
<feature type="transmembrane region" description="Helical" evidence="7">
    <location>
        <begin position="272"/>
        <end position="293"/>
    </location>
</feature>
<organism evidence="9 10">
    <name type="scientific">Salicibibacter cibi</name>
    <dbReference type="NCBI Taxonomy" id="2743001"/>
    <lineage>
        <taxon>Bacteria</taxon>
        <taxon>Bacillati</taxon>
        <taxon>Bacillota</taxon>
        <taxon>Bacilli</taxon>
        <taxon>Bacillales</taxon>
        <taxon>Bacillaceae</taxon>
        <taxon>Salicibibacter</taxon>
    </lineage>
</organism>
<dbReference type="KEGG" id="scib:HUG20_02355"/>
<dbReference type="EMBL" id="CP054706">
    <property type="protein sequence ID" value="QQK78855.1"/>
    <property type="molecule type" value="Genomic_DNA"/>
</dbReference>
<feature type="transmembrane region" description="Helical" evidence="7">
    <location>
        <begin position="47"/>
        <end position="69"/>
    </location>
</feature>
<keyword evidence="5 7" id="KW-1133">Transmembrane helix</keyword>
<feature type="transmembrane region" description="Helical" evidence="7">
    <location>
        <begin position="217"/>
        <end position="236"/>
    </location>
</feature>
<keyword evidence="2" id="KW-1003">Cell membrane</keyword>
<proteinExistence type="predicted"/>